<keyword evidence="2" id="KW-1185">Reference proteome</keyword>
<evidence type="ECO:0000313" key="1">
    <source>
        <dbReference type="EMBL" id="GID76680.1"/>
    </source>
</evidence>
<name>A0ABQ3YA25_9ACTN</name>
<evidence type="ECO:0000313" key="2">
    <source>
        <dbReference type="Proteomes" id="UP000609879"/>
    </source>
</evidence>
<sequence length="92" mass="9656">MARICGVVWTCACDRGWSCARLVAPVRGIAPACGIAPARGVAVACGWFCVSARTRARGFDSGDDVGATCRPSARAVDRARLSSMRNRNSLSP</sequence>
<dbReference type="Proteomes" id="UP000609879">
    <property type="component" value="Unassembled WGS sequence"/>
</dbReference>
<reference evidence="1 2" key="1">
    <citation type="submission" date="2021-01" db="EMBL/GenBank/DDBJ databases">
        <title>Whole genome shotgun sequence of Actinoplanes deccanensis NBRC 13994.</title>
        <authorList>
            <person name="Komaki H."/>
            <person name="Tamura T."/>
        </authorList>
    </citation>
    <scope>NUCLEOTIDE SEQUENCE [LARGE SCALE GENOMIC DNA]</scope>
    <source>
        <strain evidence="1 2">NBRC 13994</strain>
    </source>
</reference>
<organism evidence="1 2">
    <name type="scientific">Paractinoplanes deccanensis</name>
    <dbReference type="NCBI Taxonomy" id="113561"/>
    <lineage>
        <taxon>Bacteria</taxon>
        <taxon>Bacillati</taxon>
        <taxon>Actinomycetota</taxon>
        <taxon>Actinomycetes</taxon>
        <taxon>Micromonosporales</taxon>
        <taxon>Micromonosporaceae</taxon>
        <taxon>Paractinoplanes</taxon>
    </lineage>
</organism>
<proteinExistence type="predicted"/>
<protein>
    <submittedName>
        <fullName evidence="1">Uncharacterized protein</fullName>
    </submittedName>
</protein>
<accession>A0ABQ3YA25</accession>
<dbReference type="EMBL" id="BOMI01000106">
    <property type="protein sequence ID" value="GID76680.1"/>
    <property type="molecule type" value="Genomic_DNA"/>
</dbReference>
<comment type="caution">
    <text evidence="1">The sequence shown here is derived from an EMBL/GenBank/DDBJ whole genome shotgun (WGS) entry which is preliminary data.</text>
</comment>
<gene>
    <name evidence="1" type="ORF">Ade02nite_53210</name>
</gene>